<proteinExistence type="predicted"/>
<dbReference type="Proteomes" id="UP000256952">
    <property type="component" value="Chromosome CBM2613_a"/>
</dbReference>
<sequence length="936" mass="104464">MKRQPDKKAVAKAVSSIFVEKETPVDVGVVANSGAGTMPNVDPQRLEAFGMVPTNAACGPAERQQDWSVEEIKKKVSELANQGRLSSDVLNLICKDGVCAPVEFELLDYKEDFDNSPYGKGKLILRVVSFFNSFGGYLIFGVRETESELRFDVVGANPVGLDVESIKASIKEYTGERIQISAMSLDAVRADGILVKLWLLHIPQRPQSTPPLHFLKDGPGNDRKKPVFTRDSVYCRRADECVEAKGPRILDLNGERKNPYLEQSNTPLTGLFRVNRIHHNLPDRNFICPRFVGRDAVVNTLWRWLGDDLSYVRVLAGEGGLGKSSIAYEFAERVSETPNVPFEQVVWLTAKERQFKAFDDQYVRVPERHYTSYEELLVAMCTRLPFTTNEVEGASVTELKRMLKRGLVETPSLLIVDDVDSLTAEEQRQVLELGMMLGSNNSRILLTTRYNQSFSNDNVIKLSGFYLAEEFPLYLEALRERLQFPELSASEIEKIHATSGGSPLFAESLLRLLRWHNVSDAIAQWKGDRGAAVRAAALKREIELLSPEAQRILLTVALLGEASTVELCEVLGYPGEIIEGGLSELVSLFLVAAPALASVPRFRIPDNTRRLVVDPTSTLVTDRARLERDILAFRKKDERTPNRDRRVAAAISQAASFVRIGDINSALATIKDARRKTQDHYDLLSYQATLHLKEVPPQTASARTLARKAYTAGCRKAEVLECWFEAEWMEENYIGALEAAEAALANKSSGMQDWVVRKSAALASKASDQARTGSVGNAVTTMCEASEVLRQGLSHFRRDDAAELESRQADMHDQIWLWTSVEEQGLGRTVAQLDVLEKFWRLGDIRITNLRRMLSAMDGMASNLNRGFSSISGAQKNLCSQILSRGETLLGSRRRRFPSDSRHKAIETSWEALRTRVDDILARSDSRPTANQVLNG</sequence>
<dbReference type="InterPro" id="IPR027417">
    <property type="entry name" value="P-loop_NTPase"/>
</dbReference>
<name>A0A976AX01_9BURK</name>
<dbReference type="RefSeq" id="WP_147309503.1">
    <property type="nucleotide sequence ID" value="NZ_LT992559.1"/>
</dbReference>
<dbReference type="InterPro" id="IPR002182">
    <property type="entry name" value="NB-ARC"/>
</dbReference>
<dbReference type="Gene3D" id="3.40.50.300">
    <property type="entry name" value="P-loop containing nucleotide triphosphate hydrolases"/>
    <property type="match status" value="1"/>
</dbReference>
<feature type="domain" description="Schlafen AlbA-2" evidence="2">
    <location>
        <begin position="105"/>
        <end position="243"/>
    </location>
</feature>
<dbReference type="InterPro" id="IPR007421">
    <property type="entry name" value="Schlafen_AlbA_2_dom"/>
</dbReference>
<dbReference type="Pfam" id="PF00931">
    <property type="entry name" value="NB-ARC"/>
    <property type="match status" value="1"/>
</dbReference>
<dbReference type="Pfam" id="PF04326">
    <property type="entry name" value="SLFN_AlbA_2"/>
    <property type="match status" value="1"/>
</dbReference>
<reference evidence="3 4" key="1">
    <citation type="submission" date="2018-01" db="EMBL/GenBank/DDBJ databases">
        <authorList>
            <person name="Clerissi C."/>
        </authorList>
    </citation>
    <scope>NUCLEOTIDE SEQUENCE [LARGE SCALE GENOMIC DNA]</scope>
    <source>
        <strain evidence="3">Cupriavidus taiwanensis STM 8556</strain>
    </source>
</reference>
<evidence type="ECO:0000259" key="1">
    <source>
        <dbReference type="Pfam" id="PF00931"/>
    </source>
</evidence>
<dbReference type="EMBL" id="OFTH01000019">
    <property type="protein sequence ID" value="SOZ60623.1"/>
    <property type="molecule type" value="Genomic_DNA"/>
</dbReference>
<dbReference type="SUPFAM" id="SSF52540">
    <property type="entry name" value="P-loop containing nucleoside triphosphate hydrolases"/>
    <property type="match status" value="1"/>
</dbReference>
<dbReference type="AlphaFoldDB" id="A0A976AX01"/>
<evidence type="ECO:0000313" key="4">
    <source>
        <dbReference type="Proteomes" id="UP000256952"/>
    </source>
</evidence>
<dbReference type="InterPro" id="IPR038461">
    <property type="entry name" value="Schlafen_AlbA_2_dom_sf"/>
</dbReference>
<feature type="domain" description="NB-ARC" evidence="1">
    <location>
        <begin position="296"/>
        <end position="451"/>
    </location>
</feature>
<gene>
    <name evidence="3" type="ORF">CBM2613_A260002</name>
</gene>
<protein>
    <submittedName>
        <fullName evidence="3">ATPase AAA</fullName>
    </submittedName>
</protein>
<accession>A0A976AX01</accession>
<organism evidence="3 4">
    <name type="scientific">Cupriavidus taiwanensis</name>
    <dbReference type="NCBI Taxonomy" id="164546"/>
    <lineage>
        <taxon>Bacteria</taxon>
        <taxon>Pseudomonadati</taxon>
        <taxon>Pseudomonadota</taxon>
        <taxon>Betaproteobacteria</taxon>
        <taxon>Burkholderiales</taxon>
        <taxon>Burkholderiaceae</taxon>
        <taxon>Cupriavidus</taxon>
    </lineage>
</organism>
<dbReference type="GO" id="GO:0043531">
    <property type="term" value="F:ADP binding"/>
    <property type="evidence" value="ECO:0007669"/>
    <property type="project" value="InterPro"/>
</dbReference>
<evidence type="ECO:0000259" key="2">
    <source>
        <dbReference type="Pfam" id="PF04326"/>
    </source>
</evidence>
<evidence type="ECO:0000313" key="3">
    <source>
        <dbReference type="EMBL" id="SOZ60623.1"/>
    </source>
</evidence>
<comment type="caution">
    <text evidence="3">The sequence shown here is derived from an EMBL/GenBank/DDBJ whole genome shotgun (WGS) entry which is preliminary data.</text>
</comment>
<dbReference type="Gene3D" id="3.30.950.30">
    <property type="entry name" value="Schlafen, AAA domain"/>
    <property type="match status" value="1"/>
</dbReference>